<name>A0A0S4TWA4_RALSL</name>
<organism evidence="2">
    <name type="scientific">Ralstonia solanacearum</name>
    <name type="common">Pseudomonas solanacearum</name>
    <dbReference type="NCBI Taxonomy" id="305"/>
    <lineage>
        <taxon>Bacteria</taxon>
        <taxon>Pseudomonadati</taxon>
        <taxon>Pseudomonadota</taxon>
        <taxon>Betaproteobacteria</taxon>
        <taxon>Burkholderiales</taxon>
        <taxon>Burkholderiaceae</taxon>
        <taxon>Ralstonia</taxon>
        <taxon>Ralstonia solanacearum species complex</taxon>
    </lineage>
</organism>
<protein>
    <recommendedName>
        <fullName evidence="3">Lipoprotein</fullName>
    </recommendedName>
</protein>
<gene>
    <name evidence="2" type="ORF">RUN39_v1_760006</name>
</gene>
<feature type="chain" id="PRO_5006628170" description="Lipoprotein" evidence="1">
    <location>
        <begin position="41"/>
        <end position="142"/>
    </location>
</feature>
<sequence>MRQIRVRLDWILQLISSGTMPSFRLPAVLAAFAIAPSAYADVEHDKYLHAGISAVIASGVTTLAVDSPNRFWYGLGAGMAVGLAKEFADKRKTNGRFDSKDLLADLAGSLIGAYAADSLLRPAVFKQPTGYAYGVQLNIAFD</sequence>
<proteinExistence type="predicted"/>
<feature type="signal peptide" evidence="1">
    <location>
        <begin position="1"/>
        <end position="40"/>
    </location>
</feature>
<reference evidence="2" key="1">
    <citation type="submission" date="2015-10" db="EMBL/GenBank/DDBJ databases">
        <authorList>
            <person name="Gilbert D.G."/>
        </authorList>
    </citation>
    <scope>NUCLEOTIDE SEQUENCE</scope>
    <source>
        <strain evidence="2">Phyl III-seqv23</strain>
    </source>
</reference>
<keyword evidence="1" id="KW-0732">Signal</keyword>
<dbReference type="AlphaFoldDB" id="A0A0S4TWA4"/>
<accession>A0A0S4TWA4</accession>
<dbReference type="EMBL" id="LN899819">
    <property type="protein sequence ID" value="CUV14306.1"/>
    <property type="molecule type" value="Genomic_DNA"/>
</dbReference>
<evidence type="ECO:0000313" key="2">
    <source>
        <dbReference type="EMBL" id="CUV14306.1"/>
    </source>
</evidence>
<evidence type="ECO:0000256" key="1">
    <source>
        <dbReference type="SAM" id="SignalP"/>
    </source>
</evidence>
<evidence type="ECO:0008006" key="3">
    <source>
        <dbReference type="Google" id="ProtNLM"/>
    </source>
</evidence>